<comment type="caution">
    <text evidence="2">The sequence shown here is derived from an EMBL/GenBank/DDBJ whole genome shotgun (WGS) entry which is preliminary data.</text>
</comment>
<feature type="chain" id="PRO_5002242547" evidence="1">
    <location>
        <begin position="26"/>
        <end position="204"/>
    </location>
</feature>
<name>A0A0D2GJ95_9BACT</name>
<dbReference type="STRING" id="1429043.X474_06895"/>
<evidence type="ECO:0000256" key="1">
    <source>
        <dbReference type="SAM" id="SignalP"/>
    </source>
</evidence>
<reference evidence="2 3" key="1">
    <citation type="submission" date="2013-11" db="EMBL/GenBank/DDBJ databases">
        <title>Metagenomic analysis of a methanogenic consortium involved in long chain n-alkane degradation.</title>
        <authorList>
            <person name="Davidova I.A."/>
            <person name="Callaghan A.V."/>
            <person name="Wawrik B."/>
            <person name="Pruitt S."/>
            <person name="Marks C."/>
            <person name="Duncan K.E."/>
            <person name="Suflita J.M."/>
        </authorList>
    </citation>
    <scope>NUCLEOTIDE SEQUENCE [LARGE SCALE GENOMIC DNA]</scope>
    <source>
        <strain evidence="2 3">SPR</strain>
    </source>
</reference>
<dbReference type="AlphaFoldDB" id="A0A0D2GJ95"/>
<organism evidence="2 3">
    <name type="scientific">Dethiosulfatarculus sandiegensis</name>
    <dbReference type="NCBI Taxonomy" id="1429043"/>
    <lineage>
        <taxon>Bacteria</taxon>
        <taxon>Pseudomonadati</taxon>
        <taxon>Thermodesulfobacteriota</taxon>
        <taxon>Desulfarculia</taxon>
        <taxon>Desulfarculales</taxon>
        <taxon>Desulfarculaceae</taxon>
        <taxon>Dethiosulfatarculus</taxon>
    </lineage>
</organism>
<evidence type="ECO:0000313" key="3">
    <source>
        <dbReference type="Proteomes" id="UP000032233"/>
    </source>
</evidence>
<dbReference type="InParanoid" id="A0A0D2GJ95"/>
<keyword evidence="1" id="KW-0732">Signal</keyword>
<dbReference type="Proteomes" id="UP000032233">
    <property type="component" value="Unassembled WGS sequence"/>
</dbReference>
<protein>
    <submittedName>
        <fullName evidence="2">Uncharacterized protein</fullName>
    </submittedName>
</protein>
<dbReference type="OrthoDB" id="5420556at2"/>
<sequence length="204" mass="22386">MKRCFGQVILVFALFGLLAATPAFADDITDQIKAGMELYEQGKVTEAINELEFALAQMRQKKADALGDVFPDAPDGWKAEKPQSEAASRAMLGGGISATRAYTQKNGKGRAEIQIMTDSPMIQSLSMLFNNPMFLQGSGKGKLIKVQGQKALLKSRSDKRAELQAMIDNKVLLEVKVNRYEGAADFAKQLAESIDLDKIRKLNK</sequence>
<proteinExistence type="predicted"/>
<dbReference type="RefSeq" id="WP_044347507.1">
    <property type="nucleotide sequence ID" value="NZ_AZAC01000008.1"/>
</dbReference>
<gene>
    <name evidence="2" type="ORF">X474_06895</name>
</gene>
<feature type="signal peptide" evidence="1">
    <location>
        <begin position="1"/>
        <end position="25"/>
    </location>
</feature>
<evidence type="ECO:0000313" key="2">
    <source>
        <dbReference type="EMBL" id="KIX14867.1"/>
    </source>
</evidence>
<keyword evidence="3" id="KW-1185">Reference proteome</keyword>
<accession>A0A0D2GJ95</accession>
<dbReference type="EMBL" id="AZAC01000008">
    <property type="protein sequence ID" value="KIX14867.1"/>
    <property type="molecule type" value="Genomic_DNA"/>
</dbReference>